<keyword evidence="2" id="KW-1185">Reference proteome</keyword>
<dbReference type="AlphaFoldDB" id="C8PGR3"/>
<proteinExistence type="predicted"/>
<protein>
    <submittedName>
        <fullName evidence="1">Uncharacterized protein</fullName>
    </submittedName>
</protein>
<dbReference type="EMBL" id="ACYG01000019">
    <property type="protein sequence ID" value="EEV18301.1"/>
    <property type="molecule type" value="Genomic_DNA"/>
</dbReference>
<evidence type="ECO:0000313" key="2">
    <source>
        <dbReference type="Proteomes" id="UP000005709"/>
    </source>
</evidence>
<gene>
    <name evidence="1" type="ORF">CAMGR0001_1059</name>
</gene>
<accession>C8PGR3</accession>
<comment type="caution">
    <text evidence="1">The sequence shown here is derived from an EMBL/GenBank/DDBJ whole genome shotgun (WGS) entry which is preliminary data.</text>
</comment>
<sequence length="50" mass="6197">MRDRRFKRVLELLLKFYVWMHDKVVAVWRRTKILIPADLIVSDRKQSQKI</sequence>
<name>C8PGR3_9BACT</name>
<dbReference type="Proteomes" id="UP000005709">
    <property type="component" value="Unassembled WGS sequence"/>
</dbReference>
<evidence type="ECO:0000313" key="1">
    <source>
        <dbReference type="EMBL" id="EEV18301.1"/>
    </source>
</evidence>
<reference evidence="1 2" key="1">
    <citation type="submission" date="2009-07" db="EMBL/GenBank/DDBJ databases">
        <authorList>
            <person name="Madupu R."/>
            <person name="Sebastian Y."/>
            <person name="Durkin A.S."/>
            <person name="Torralba M."/>
            <person name="Methe B."/>
            <person name="Sutton G.G."/>
            <person name="Strausberg R.L."/>
            <person name="Nelson K.E."/>
        </authorList>
    </citation>
    <scope>NUCLEOTIDE SEQUENCE [LARGE SCALE GENOMIC DNA]</scope>
    <source>
        <strain evidence="1 2">RM3268</strain>
    </source>
</reference>
<organism evidence="1 2">
    <name type="scientific">Campylobacter gracilis RM3268</name>
    <dbReference type="NCBI Taxonomy" id="553220"/>
    <lineage>
        <taxon>Bacteria</taxon>
        <taxon>Pseudomonadati</taxon>
        <taxon>Campylobacterota</taxon>
        <taxon>Epsilonproteobacteria</taxon>
        <taxon>Campylobacterales</taxon>
        <taxon>Campylobacteraceae</taxon>
        <taxon>Campylobacter</taxon>
    </lineage>
</organism>